<sequence>MDKHLQLAEYCSRHPHALSSVVDIDYLHDRLYKFDFTISNKELSPETVANTNEFSRWIEQTLSHNNCRYGIGGYMEHRTLYSRSPLFDTPNQEPRRLHLGIDIWAPAGTAVYAPLAGTVHSFKDNNSFGDYGATIILEHNLDGLTIYSLYGHLNTQSLEGLEKNKCVNQGERIAYFGSAAENGNWPPHLHFQLMFDMQGLEGDYPGVCRLSDKDKYMQNVPDPEIILQLNRATII</sequence>
<dbReference type="PANTHER" id="PTHR21666">
    <property type="entry name" value="PEPTIDASE-RELATED"/>
    <property type="match status" value="1"/>
</dbReference>
<evidence type="ECO:0000259" key="1">
    <source>
        <dbReference type="Pfam" id="PF01551"/>
    </source>
</evidence>
<dbReference type="CDD" id="cd12797">
    <property type="entry name" value="M23_peptidase"/>
    <property type="match status" value="1"/>
</dbReference>
<evidence type="ECO:0000313" key="2">
    <source>
        <dbReference type="EMBL" id="MVN90696.1"/>
    </source>
</evidence>
<dbReference type="InterPro" id="IPR016047">
    <property type="entry name" value="M23ase_b-sheet_dom"/>
</dbReference>
<protein>
    <submittedName>
        <fullName evidence="2">Peptidoglycan DD-metalloendopeptidase family protein</fullName>
    </submittedName>
</protein>
<dbReference type="SUPFAM" id="SSF51261">
    <property type="entry name" value="Duplicated hybrid motif"/>
    <property type="match status" value="1"/>
</dbReference>
<reference evidence="2 3" key="1">
    <citation type="submission" date="2019-12" db="EMBL/GenBank/DDBJ databases">
        <title>Mucilaginibacter sp. HME9299 genome sequencing and assembly.</title>
        <authorList>
            <person name="Kang H."/>
            <person name="Kim H."/>
            <person name="Joh K."/>
        </authorList>
    </citation>
    <scope>NUCLEOTIDE SEQUENCE [LARGE SCALE GENOMIC DNA]</scope>
    <source>
        <strain evidence="2 3">HME9299</strain>
    </source>
</reference>
<dbReference type="Gene3D" id="2.70.70.10">
    <property type="entry name" value="Glucose Permease (Domain IIA)"/>
    <property type="match status" value="1"/>
</dbReference>
<dbReference type="InterPro" id="IPR050570">
    <property type="entry name" value="Cell_wall_metabolism_enzyme"/>
</dbReference>
<gene>
    <name evidence="2" type="ORF">GO816_06120</name>
</gene>
<dbReference type="Proteomes" id="UP000434850">
    <property type="component" value="Unassembled WGS sequence"/>
</dbReference>
<dbReference type="InterPro" id="IPR011055">
    <property type="entry name" value="Dup_hybrid_motif"/>
</dbReference>
<proteinExistence type="predicted"/>
<evidence type="ECO:0000313" key="3">
    <source>
        <dbReference type="Proteomes" id="UP000434850"/>
    </source>
</evidence>
<dbReference type="AlphaFoldDB" id="A0A6I4IAY1"/>
<accession>A0A6I4IAY1</accession>
<keyword evidence="3" id="KW-1185">Reference proteome</keyword>
<feature type="domain" description="M23ase beta-sheet core" evidence="1">
    <location>
        <begin position="97"/>
        <end position="195"/>
    </location>
</feature>
<dbReference type="Pfam" id="PF01551">
    <property type="entry name" value="Peptidase_M23"/>
    <property type="match status" value="1"/>
</dbReference>
<organism evidence="2 3">
    <name type="scientific">Mucilaginibacter aquatilis</name>
    <dbReference type="NCBI Taxonomy" id="1517760"/>
    <lineage>
        <taxon>Bacteria</taxon>
        <taxon>Pseudomonadati</taxon>
        <taxon>Bacteroidota</taxon>
        <taxon>Sphingobacteriia</taxon>
        <taxon>Sphingobacteriales</taxon>
        <taxon>Sphingobacteriaceae</taxon>
        <taxon>Mucilaginibacter</taxon>
    </lineage>
</organism>
<dbReference type="GO" id="GO:0004222">
    <property type="term" value="F:metalloendopeptidase activity"/>
    <property type="evidence" value="ECO:0007669"/>
    <property type="project" value="TreeGrafter"/>
</dbReference>
<dbReference type="RefSeq" id="WP_157540470.1">
    <property type="nucleotide sequence ID" value="NZ_WQLA01000002.1"/>
</dbReference>
<dbReference type="PANTHER" id="PTHR21666:SF270">
    <property type="entry name" value="MUREIN HYDROLASE ACTIVATOR ENVC"/>
    <property type="match status" value="1"/>
</dbReference>
<name>A0A6I4IAY1_9SPHI</name>
<dbReference type="EMBL" id="WQLA01000002">
    <property type="protein sequence ID" value="MVN90696.1"/>
    <property type="molecule type" value="Genomic_DNA"/>
</dbReference>
<comment type="caution">
    <text evidence="2">The sequence shown here is derived from an EMBL/GenBank/DDBJ whole genome shotgun (WGS) entry which is preliminary data.</text>
</comment>
<dbReference type="OrthoDB" id="9801052at2"/>